<comment type="caution">
    <text evidence="3">The sequence shown here is derived from an EMBL/GenBank/DDBJ whole genome shotgun (WGS) entry which is preliminary data.</text>
</comment>
<dbReference type="RefSeq" id="WP_111249369.1">
    <property type="nucleotide sequence ID" value="NZ_QKWH01000001.1"/>
</dbReference>
<accession>A0A2W5X3M5</accession>
<dbReference type="GO" id="GO:0016787">
    <property type="term" value="F:hydrolase activity"/>
    <property type="evidence" value="ECO:0007669"/>
    <property type="project" value="UniProtKB-KW"/>
</dbReference>
<evidence type="ECO:0000313" key="4">
    <source>
        <dbReference type="Proteomes" id="UP000248783"/>
    </source>
</evidence>
<proteinExistence type="predicted"/>
<dbReference type="InterPro" id="IPR050300">
    <property type="entry name" value="GDXG_lipolytic_enzyme"/>
</dbReference>
<keyword evidence="4" id="KW-1185">Reference proteome</keyword>
<gene>
    <name evidence="3" type="ORF">DNL40_00990</name>
</gene>
<sequence length="314" mass="33738">MTAKTARPAVDPELAELYAALPAPVVLDLDVLPHIRPYSSAPVEPLLEGRPIRRRELTVTAADGAALALSIFSPAGADRARPAVLWLHGGGMVMGDRFAQIDIPLEWLEQLDVVVASVEYRLAPEVRGDTLVEDAYAALSWLAREAEELGIDPARLVVAGTSAGGGLAAGVALLARERDLPVRAQVLLCPMLDHRNVTVSSAQFTAPDIWSRETNAFAWGQVLEGIDQDEVPAAVSPARAADLSGLPDTYLDAGSAETFRDEVVDYASRIWAAGGDAELHVWGGGFHGFDAVFPQADLSRRARAARIDWLRRRV</sequence>
<name>A0A2W5X3M5_9MICO</name>
<dbReference type="SUPFAM" id="SSF53474">
    <property type="entry name" value="alpha/beta-Hydrolases"/>
    <property type="match status" value="1"/>
</dbReference>
<dbReference type="EMBL" id="QKWH01000001">
    <property type="protein sequence ID" value="PZR55005.1"/>
    <property type="molecule type" value="Genomic_DNA"/>
</dbReference>
<dbReference type="InterPro" id="IPR029058">
    <property type="entry name" value="AB_hydrolase_fold"/>
</dbReference>
<dbReference type="PANTHER" id="PTHR48081">
    <property type="entry name" value="AB HYDROLASE SUPERFAMILY PROTEIN C4A8.06C"/>
    <property type="match status" value="1"/>
</dbReference>
<feature type="domain" description="Alpha/beta hydrolase fold-3" evidence="2">
    <location>
        <begin position="84"/>
        <end position="289"/>
    </location>
</feature>
<reference evidence="3 4" key="1">
    <citation type="submission" date="2018-06" db="EMBL/GenBank/DDBJ databases">
        <title>Whole genome sequencing of a novel hydrocarbon degrading bacterial strain, PW21 isolated from oil contaminated produced water sample.</title>
        <authorList>
            <person name="Nagkirti P."/>
            <person name="Shaikh A."/>
            <person name="Gowdaman V."/>
            <person name="Engineer A.E."/>
            <person name="Dagar S."/>
            <person name="Dhakephalkar P.K."/>
        </authorList>
    </citation>
    <scope>NUCLEOTIDE SEQUENCE [LARGE SCALE GENOMIC DNA]</scope>
    <source>
        <strain evidence="3 4">PW21</strain>
    </source>
</reference>
<dbReference type="Proteomes" id="UP000248783">
    <property type="component" value="Unassembled WGS sequence"/>
</dbReference>
<protein>
    <submittedName>
        <fullName evidence="3">Alpha/beta hydrolase</fullName>
    </submittedName>
</protein>
<dbReference type="AlphaFoldDB" id="A0A2W5X3M5"/>
<dbReference type="Pfam" id="PF07859">
    <property type="entry name" value="Abhydrolase_3"/>
    <property type="match status" value="1"/>
</dbReference>
<evidence type="ECO:0000256" key="1">
    <source>
        <dbReference type="ARBA" id="ARBA00022801"/>
    </source>
</evidence>
<organism evidence="3 4">
    <name type="scientific">Xylanimonas oleitrophica</name>
    <dbReference type="NCBI Taxonomy" id="2607479"/>
    <lineage>
        <taxon>Bacteria</taxon>
        <taxon>Bacillati</taxon>
        <taxon>Actinomycetota</taxon>
        <taxon>Actinomycetes</taxon>
        <taxon>Micrococcales</taxon>
        <taxon>Promicromonosporaceae</taxon>
        <taxon>Xylanimonas</taxon>
    </lineage>
</organism>
<evidence type="ECO:0000259" key="2">
    <source>
        <dbReference type="Pfam" id="PF07859"/>
    </source>
</evidence>
<dbReference type="InterPro" id="IPR013094">
    <property type="entry name" value="AB_hydrolase_3"/>
</dbReference>
<dbReference type="PANTHER" id="PTHR48081:SF8">
    <property type="entry name" value="ALPHA_BETA HYDROLASE FOLD-3 DOMAIN-CONTAINING PROTEIN-RELATED"/>
    <property type="match status" value="1"/>
</dbReference>
<evidence type="ECO:0000313" key="3">
    <source>
        <dbReference type="EMBL" id="PZR55005.1"/>
    </source>
</evidence>
<keyword evidence="1 3" id="KW-0378">Hydrolase</keyword>
<dbReference type="Gene3D" id="3.40.50.1820">
    <property type="entry name" value="alpha/beta hydrolase"/>
    <property type="match status" value="1"/>
</dbReference>